<comment type="caution">
    <text evidence="2">The sequence shown here is derived from an EMBL/GenBank/DDBJ whole genome shotgun (WGS) entry which is preliminary data.</text>
</comment>
<dbReference type="Pfam" id="PF03435">
    <property type="entry name" value="Sacchrp_dh_NADP"/>
    <property type="match status" value="1"/>
</dbReference>
<dbReference type="EMBL" id="MFSP01000169">
    <property type="protein sequence ID" value="OGI62767.1"/>
    <property type="molecule type" value="Genomic_DNA"/>
</dbReference>
<proteinExistence type="predicted"/>
<name>A0A1F6UZ99_9PROT</name>
<evidence type="ECO:0000313" key="3">
    <source>
        <dbReference type="Proteomes" id="UP000179076"/>
    </source>
</evidence>
<dbReference type="SUPFAM" id="SSF51735">
    <property type="entry name" value="NAD(P)-binding Rossmann-fold domains"/>
    <property type="match status" value="1"/>
</dbReference>
<evidence type="ECO:0000313" key="2">
    <source>
        <dbReference type="EMBL" id="OGI62767.1"/>
    </source>
</evidence>
<feature type="domain" description="Saccharopine dehydrogenase NADP binding" evidence="1">
    <location>
        <begin position="6"/>
        <end position="120"/>
    </location>
</feature>
<protein>
    <submittedName>
        <fullName evidence="2">Saccharopine dehydrogenase</fullName>
    </submittedName>
</protein>
<dbReference type="InterPro" id="IPR036291">
    <property type="entry name" value="NAD(P)-bd_dom_sf"/>
</dbReference>
<dbReference type="AlphaFoldDB" id="A0A1F6UZ99"/>
<dbReference type="PANTHER" id="PTHR43781">
    <property type="entry name" value="SACCHAROPINE DEHYDROGENASE"/>
    <property type="match status" value="1"/>
</dbReference>
<reference evidence="2 3" key="1">
    <citation type="journal article" date="2016" name="Nat. Commun.">
        <title>Thousands of microbial genomes shed light on interconnected biogeochemical processes in an aquifer system.</title>
        <authorList>
            <person name="Anantharaman K."/>
            <person name="Brown C.T."/>
            <person name="Hug L.A."/>
            <person name="Sharon I."/>
            <person name="Castelle C.J."/>
            <person name="Probst A.J."/>
            <person name="Thomas B.C."/>
            <person name="Singh A."/>
            <person name="Wilkins M.J."/>
            <person name="Karaoz U."/>
            <person name="Brodie E.L."/>
            <person name="Williams K.H."/>
            <person name="Hubbard S.S."/>
            <person name="Banfield J.F."/>
        </authorList>
    </citation>
    <scope>NUCLEOTIDE SEQUENCE [LARGE SCALE GENOMIC DNA]</scope>
</reference>
<dbReference type="InterPro" id="IPR005097">
    <property type="entry name" value="Sacchrp_dh_NADP-bd"/>
</dbReference>
<sequence length="351" mass="37491">MAKTFLLYGSYGYTGGLILELALSQGIKPVLGGRNADALAEQARVHKLEYRAFDLSDTAAAANKLAGVGAVLNCAGPFHRTAEPMAQACLKTGVHYLDVTGEIGVFESLARLDNAARQANLMLLPGSGFDVVPTDCLAAHLKSRLPDATELVLAFQGLGRPSRGTATTAIESMMRGGAVRRDGAITSVPAAWKTKEIDFSDGAIATVTIPWGDVSTAYYSTGIGNIEVYMALPPRMIRQMRMTRYVGWLLALAPVQSYIKRGIKAGPAGPSAKSRKETYSLVWGQATNAAGRRASTRLRTPNGYTLTAMTALRATQRVLAGEIKPGFQTPSLAFGKDFILEFDGVSREDID</sequence>
<evidence type="ECO:0000259" key="1">
    <source>
        <dbReference type="Pfam" id="PF03435"/>
    </source>
</evidence>
<organism evidence="2 3">
    <name type="scientific">Candidatus Muproteobacteria bacterium RBG_16_60_9</name>
    <dbReference type="NCBI Taxonomy" id="1817755"/>
    <lineage>
        <taxon>Bacteria</taxon>
        <taxon>Pseudomonadati</taxon>
        <taxon>Pseudomonadota</taxon>
        <taxon>Candidatus Muproteobacteria</taxon>
    </lineage>
</organism>
<gene>
    <name evidence="2" type="ORF">A2W18_11210</name>
</gene>
<accession>A0A1F6UZ99</accession>
<dbReference type="Proteomes" id="UP000179076">
    <property type="component" value="Unassembled WGS sequence"/>
</dbReference>
<dbReference type="PANTHER" id="PTHR43781:SF1">
    <property type="entry name" value="SACCHAROPINE DEHYDROGENASE"/>
    <property type="match status" value="1"/>
</dbReference>
<dbReference type="Gene3D" id="3.40.50.720">
    <property type="entry name" value="NAD(P)-binding Rossmann-like Domain"/>
    <property type="match status" value="1"/>
</dbReference>